<organism evidence="1">
    <name type="scientific">Proteus mirabilis</name>
    <dbReference type="NCBI Taxonomy" id="584"/>
    <lineage>
        <taxon>Bacteria</taxon>
        <taxon>Pseudomonadati</taxon>
        <taxon>Pseudomonadota</taxon>
        <taxon>Gammaproteobacteria</taxon>
        <taxon>Enterobacterales</taxon>
        <taxon>Morganellaceae</taxon>
        <taxon>Proteus</taxon>
    </lineage>
</organism>
<evidence type="ECO:0000313" key="1">
    <source>
        <dbReference type="EMBL" id="AXN76495.1"/>
    </source>
</evidence>
<name>A0A346FVJ5_PROMI</name>
<proteinExistence type="predicted"/>
<keyword evidence="1" id="KW-0614">Plasmid</keyword>
<reference evidence="1" key="1">
    <citation type="submission" date="2018-10" db="EMBL/GenBank/DDBJ databases">
        <title>Proteus mirabilis strain HFK418 plasmid pHFK418-NDM, complete sequence.</title>
        <authorList>
            <person name="Dong D."/>
            <person name="Jia N."/>
            <person name="Zhang H."/>
            <person name="Zhao H."/>
            <person name="Liu Z."/>
            <person name="Zhu Y."/>
        </authorList>
    </citation>
    <scope>NUCLEOTIDE SEQUENCE</scope>
    <source>
        <strain evidence="1">HFK418</strain>
        <plasmid evidence="1">pHFK418-NDM</plasmid>
    </source>
</reference>
<dbReference type="EMBL" id="MH491967">
    <property type="protein sequence ID" value="AXN76495.1"/>
    <property type="molecule type" value="Genomic_DNA"/>
</dbReference>
<geneLocation type="plasmid" evidence="1">
    <name>pHFK418-NDM</name>
</geneLocation>
<dbReference type="AlphaFoldDB" id="A0A346FVJ5"/>
<sequence length="61" mass="7071">MASKLAKVTLIKTTHQFGETPLSFSKKTDIKRCHFANHVMPELTLSHKNRSNLRDFSMKRL</sequence>
<accession>A0A346FVJ5</accession>
<protein>
    <submittedName>
        <fullName evidence="1">Uncharacterized protein</fullName>
    </submittedName>
</protein>